<feature type="transmembrane region" description="Helical" evidence="6">
    <location>
        <begin position="48"/>
        <end position="67"/>
    </location>
</feature>
<evidence type="ECO:0000256" key="4">
    <source>
        <dbReference type="ARBA" id="ARBA00022989"/>
    </source>
</evidence>
<comment type="subcellular location">
    <subcellularLocation>
        <location evidence="1">Membrane</location>
        <topology evidence="1">Multi-pass membrane protein</topology>
    </subcellularLocation>
</comment>
<keyword evidence="5 6" id="KW-0472">Membrane</keyword>
<dbReference type="InterPro" id="IPR036938">
    <property type="entry name" value="PAP2/HPO_sf"/>
</dbReference>
<accession>A0AAF3FNY5</accession>
<dbReference type="SMART" id="SM00014">
    <property type="entry name" value="acidPPc"/>
    <property type="match status" value="1"/>
</dbReference>
<protein>
    <submittedName>
        <fullName evidence="9 10">Phosphatidic acid phosphatase type 2/haloperoxidase domain-containing protein</fullName>
    </submittedName>
</protein>
<sequence length="289" mass="32945">MIDDIIVSQMAIVILLIARYFVMQIPFTELGFNCADTDISWPAKEETISSHTMFIIFASIILVMIPLTEMTMVKTTSGKIRHIQIHRFAVHPYFLKVWFFISAFGCAALATSVAANLFKRTSSRLRPNFLDTCQPANLSLLCPPCSQNYIATVTCMAETSRDEHYSFPSGHAAHSANLAIFTILYLHKRMKLWPIVRAFAQYVLFVLTIWISLTRVRDFKHRFTDVIGGYFFGAVIGFGMIHLILRHFKHYRYRVHEEEITIDGSISQSPTPPNYGAFHHAKSIACLVE</sequence>
<evidence type="ECO:0000313" key="10">
    <source>
        <dbReference type="WBParaSite" id="MBELARI_LOCUS9084"/>
    </source>
</evidence>
<dbReference type="Pfam" id="PF01569">
    <property type="entry name" value="PAP2"/>
    <property type="match status" value="1"/>
</dbReference>
<evidence type="ECO:0000256" key="6">
    <source>
        <dbReference type="SAM" id="Phobius"/>
    </source>
</evidence>
<evidence type="ECO:0000259" key="7">
    <source>
        <dbReference type="SMART" id="SM00014"/>
    </source>
</evidence>
<dbReference type="GO" id="GO:0008195">
    <property type="term" value="F:phosphatidate phosphatase activity"/>
    <property type="evidence" value="ECO:0007669"/>
    <property type="project" value="TreeGrafter"/>
</dbReference>
<dbReference type="GO" id="GO:0006644">
    <property type="term" value="P:phospholipid metabolic process"/>
    <property type="evidence" value="ECO:0007669"/>
    <property type="project" value="InterPro"/>
</dbReference>
<dbReference type="AlphaFoldDB" id="A0AAF3FNY5"/>
<keyword evidence="8" id="KW-1185">Reference proteome</keyword>
<keyword evidence="3 6" id="KW-0812">Transmembrane</keyword>
<evidence type="ECO:0000313" key="9">
    <source>
        <dbReference type="WBParaSite" id="MBELARI_LOCUS8921"/>
    </source>
</evidence>
<feature type="transmembrane region" description="Helical" evidence="6">
    <location>
        <begin position="6"/>
        <end position="27"/>
    </location>
</feature>
<dbReference type="InterPro" id="IPR043216">
    <property type="entry name" value="PAP-like"/>
</dbReference>
<dbReference type="GO" id="GO:0046839">
    <property type="term" value="P:phospholipid dephosphorylation"/>
    <property type="evidence" value="ECO:0007669"/>
    <property type="project" value="TreeGrafter"/>
</dbReference>
<proteinExistence type="inferred from homology"/>
<feature type="domain" description="Phosphatidic acid phosphatase type 2/haloperoxidase" evidence="7">
    <location>
        <begin position="99"/>
        <end position="241"/>
    </location>
</feature>
<dbReference type="WBParaSite" id="MBELARI_LOCUS9084">
    <property type="protein sequence ID" value="MBELARI_LOCUS9084"/>
    <property type="gene ID" value="MBELARI_LOCUS9084"/>
</dbReference>
<comment type="similarity">
    <text evidence="2">Belongs to the PA-phosphatase related phosphoesterase family.</text>
</comment>
<evidence type="ECO:0000313" key="8">
    <source>
        <dbReference type="Proteomes" id="UP000887575"/>
    </source>
</evidence>
<evidence type="ECO:0000256" key="3">
    <source>
        <dbReference type="ARBA" id="ARBA00022692"/>
    </source>
</evidence>
<dbReference type="InterPro" id="IPR000326">
    <property type="entry name" value="PAP2/HPO"/>
</dbReference>
<feature type="transmembrane region" description="Helical" evidence="6">
    <location>
        <begin position="226"/>
        <end position="245"/>
    </location>
</feature>
<name>A0AAF3FNY5_9BILA</name>
<dbReference type="PANTHER" id="PTHR10165">
    <property type="entry name" value="LIPID PHOSPHATE PHOSPHATASE"/>
    <property type="match status" value="1"/>
</dbReference>
<dbReference type="Gene3D" id="1.20.144.10">
    <property type="entry name" value="Phosphatidic acid phosphatase type 2/haloperoxidase"/>
    <property type="match status" value="1"/>
</dbReference>
<dbReference type="PANTHER" id="PTHR10165:SF201">
    <property type="entry name" value="PHOSPHATIDIC ACID PHOSPHATASE TYPE 2_HALOPEROXIDASE DOMAIN-CONTAINING PROTEIN"/>
    <property type="match status" value="1"/>
</dbReference>
<evidence type="ECO:0000256" key="2">
    <source>
        <dbReference type="ARBA" id="ARBA00008816"/>
    </source>
</evidence>
<reference evidence="9 10" key="1">
    <citation type="submission" date="2024-02" db="UniProtKB">
        <authorList>
            <consortium name="WormBaseParasite"/>
        </authorList>
    </citation>
    <scope>IDENTIFICATION</scope>
</reference>
<evidence type="ECO:0000256" key="5">
    <source>
        <dbReference type="ARBA" id="ARBA00023136"/>
    </source>
</evidence>
<feature type="transmembrane region" description="Helical" evidence="6">
    <location>
        <begin position="195"/>
        <end position="214"/>
    </location>
</feature>
<evidence type="ECO:0000256" key="1">
    <source>
        <dbReference type="ARBA" id="ARBA00004141"/>
    </source>
</evidence>
<dbReference type="GO" id="GO:0007165">
    <property type="term" value="P:signal transduction"/>
    <property type="evidence" value="ECO:0007669"/>
    <property type="project" value="TreeGrafter"/>
</dbReference>
<feature type="transmembrane region" description="Helical" evidence="6">
    <location>
        <begin position="97"/>
        <end position="118"/>
    </location>
</feature>
<dbReference type="SUPFAM" id="SSF48317">
    <property type="entry name" value="Acid phosphatase/Vanadium-dependent haloperoxidase"/>
    <property type="match status" value="1"/>
</dbReference>
<dbReference type="WBParaSite" id="MBELARI_LOCUS8921">
    <property type="protein sequence ID" value="MBELARI_LOCUS8921"/>
    <property type="gene ID" value="MBELARI_LOCUS8921"/>
</dbReference>
<organism evidence="8 9">
    <name type="scientific">Mesorhabditis belari</name>
    <dbReference type="NCBI Taxonomy" id="2138241"/>
    <lineage>
        <taxon>Eukaryota</taxon>
        <taxon>Metazoa</taxon>
        <taxon>Ecdysozoa</taxon>
        <taxon>Nematoda</taxon>
        <taxon>Chromadorea</taxon>
        <taxon>Rhabditida</taxon>
        <taxon>Rhabditina</taxon>
        <taxon>Rhabditomorpha</taxon>
        <taxon>Rhabditoidea</taxon>
        <taxon>Rhabditidae</taxon>
        <taxon>Mesorhabditinae</taxon>
        <taxon>Mesorhabditis</taxon>
    </lineage>
</organism>
<dbReference type="Proteomes" id="UP000887575">
    <property type="component" value="Unassembled WGS sequence"/>
</dbReference>
<dbReference type="GO" id="GO:0005886">
    <property type="term" value="C:plasma membrane"/>
    <property type="evidence" value="ECO:0007669"/>
    <property type="project" value="TreeGrafter"/>
</dbReference>
<keyword evidence="4 6" id="KW-1133">Transmembrane helix</keyword>